<reference evidence="1" key="1">
    <citation type="submission" date="2019-06" db="EMBL/GenBank/DDBJ databases">
        <title>G10K-VGP Goodes thornscrub tortoise genome, primary haplotype.</title>
        <authorList>
            <person name="Murphy B."/>
            <person name="Edwards T."/>
            <person name="Rhie A."/>
            <person name="Koren S."/>
            <person name="Phillippy A."/>
            <person name="Fedrigo O."/>
            <person name="Haase B."/>
            <person name="Mountcastle J."/>
            <person name="Lewin H."/>
            <person name="Damas J."/>
            <person name="Howe K."/>
            <person name="Formenti G."/>
            <person name="Myers G."/>
            <person name="Durbin R."/>
            <person name="Jarvis E.D."/>
        </authorList>
    </citation>
    <scope>NUCLEOTIDE SEQUENCE [LARGE SCALE GENOMIC DNA]</scope>
</reference>
<sequence>VVKVSTCLRSNTQWKNLSQQQSGRGVPCLRCRGMCTGFEPHSWRPGCQSPRLTAQCRHNSVSPP</sequence>
<accession>A0A8C4WB58</accession>
<evidence type="ECO:0000313" key="2">
    <source>
        <dbReference type="Proteomes" id="UP000694390"/>
    </source>
</evidence>
<gene>
    <name evidence="1" type="primary">LMCD1</name>
</gene>
<dbReference type="Proteomes" id="UP000694390">
    <property type="component" value="Chromosome 7"/>
</dbReference>
<reference evidence="1" key="3">
    <citation type="submission" date="2025-09" db="UniProtKB">
        <authorList>
            <consortium name="Ensembl"/>
        </authorList>
    </citation>
    <scope>IDENTIFICATION</scope>
</reference>
<protein>
    <submittedName>
        <fullName evidence="1">LIM and cysteine rich domains 1</fullName>
    </submittedName>
</protein>
<name>A0A8C4WB58_9SAUR</name>
<organism evidence="1 2">
    <name type="scientific">Gopherus evgoodei</name>
    <name type="common">Goodes thornscrub tortoise</name>
    <dbReference type="NCBI Taxonomy" id="1825980"/>
    <lineage>
        <taxon>Eukaryota</taxon>
        <taxon>Metazoa</taxon>
        <taxon>Chordata</taxon>
        <taxon>Craniata</taxon>
        <taxon>Vertebrata</taxon>
        <taxon>Euteleostomi</taxon>
        <taxon>Archelosauria</taxon>
        <taxon>Testudinata</taxon>
        <taxon>Testudines</taxon>
        <taxon>Cryptodira</taxon>
        <taxon>Durocryptodira</taxon>
        <taxon>Testudinoidea</taxon>
        <taxon>Testudinidae</taxon>
        <taxon>Gopherus</taxon>
    </lineage>
</organism>
<evidence type="ECO:0000313" key="1">
    <source>
        <dbReference type="Ensembl" id="ENSGEVP00005013400.1"/>
    </source>
</evidence>
<dbReference type="OrthoDB" id="10069167at2759"/>
<dbReference type="AlphaFoldDB" id="A0A8C4WB58"/>
<dbReference type="GeneTree" id="ENSGT00940000158813"/>
<proteinExistence type="predicted"/>
<dbReference type="Ensembl" id="ENSGEVT00005014037.1">
    <property type="protein sequence ID" value="ENSGEVP00005013400.1"/>
    <property type="gene ID" value="ENSGEVG00005009447.1"/>
</dbReference>
<reference evidence="1" key="2">
    <citation type="submission" date="2025-08" db="UniProtKB">
        <authorList>
            <consortium name="Ensembl"/>
        </authorList>
    </citation>
    <scope>IDENTIFICATION</scope>
</reference>
<keyword evidence="2" id="KW-1185">Reference proteome</keyword>